<dbReference type="EMBL" id="JH159158">
    <property type="protein sequence ID" value="EGZ11153.1"/>
    <property type="molecule type" value="Genomic_DNA"/>
</dbReference>
<dbReference type="KEGG" id="psoj:PHYSODRAFT_287174"/>
<sequence length="105" mass="12088">MGFHLGTLMVTKPTGRGVPVLDFFAVDQQAETTEAILEIIKRQNNSWTQIETVVIDKDFTEWKVLLKCFPHAEVLLCQFHVYAYWKKLVKKRLYAPKAVHGDAIL</sequence>
<accession>G4ZZD1</accession>
<evidence type="ECO:0000313" key="3">
    <source>
        <dbReference type="Proteomes" id="UP000002640"/>
    </source>
</evidence>
<feature type="non-terminal residue" evidence="2">
    <location>
        <position position="105"/>
    </location>
</feature>
<dbReference type="InterPro" id="IPR048324">
    <property type="entry name" value="ZSWIM1-3_RNaseH-like"/>
</dbReference>
<dbReference type="InterPro" id="IPR052579">
    <property type="entry name" value="Zinc_finger_SWIM"/>
</dbReference>
<feature type="domain" description="ZSWIM1/3 RNaseH-like" evidence="1">
    <location>
        <begin position="2"/>
        <end position="75"/>
    </location>
</feature>
<evidence type="ECO:0000259" key="1">
    <source>
        <dbReference type="Pfam" id="PF21056"/>
    </source>
</evidence>
<evidence type="ECO:0000313" key="2">
    <source>
        <dbReference type="EMBL" id="EGZ11153.1"/>
    </source>
</evidence>
<dbReference type="Proteomes" id="UP000002640">
    <property type="component" value="Unassembled WGS sequence"/>
</dbReference>
<gene>
    <name evidence="2" type="ORF">PHYSODRAFT_287174</name>
</gene>
<dbReference type="OMA" id="RKICKRD"/>
<dbReference type="RefSeq" id="XP_009533898.1">
    <property type="nucleotide sequence ID" value="XM_009535603.1"/>
</dbReference>
<dbReference type="InParanoid" id="G4ZZD1"/>
<organism evidence="2 3">
    <name type="scientific">Phytophthora sojae (strain P6497)</name>
    <name type="common">Soybean stem and root rot agent</name>
    <name type="synonym">Phytophthora megasperma f. sp. glycines</name>
    <dbReference type="NCBI Taxonomy" id="1094619"/>
    <lineage>
        <taxon>Eukaryota</taxon>
        <taxon>Sar</taxon>
        <taxon>Stramenopiles</taxon>
        <taxon>Oomycota</taxon>
        <taxon>Peronosporomycetes</taxon>
        <taxon>Peronosporales</taxon>
        <taxon>Peronosporaceae</taxon>
        <taxon>Phytophthora</taxon>
    </lineage>
</organism>
<name>G4ZZD1_PHYSP</name>
<dbReference type="GeneID" id="20640573"/>
<dbReference type="PANTHER" id="PTHR31569">
    <property type="entry name" value="SWIM-TYPE DOMAIN-CONTAINING PROTEIN"/>
    <property type="match status" value="1"/>
</dbReference>
<reference evidence="2 3" key="1">
    <citation type="journal article" date="2006" name="Science">
        <title>Phytophthora genome sequences uncover evolutionary origins and mechanisms of pathogenesis.</title>
        <authorList>
            <person name="Tyler B.M."/>
            <person name="Tripathy S."/>
            <person name="Zhang X."/>
            <person name="Dehal P."/>
            <person name="Jiang R.H."/>
            <person name="Aerts A."/>
            <person name="Arredondo F.D."/>
            <person name="Baxter L."/>
            <person name="Bensasson D."/>
            <person name="Beynon J.L."/>
            <person name="Chapman J."/>
            <person name="Damasceno C.M."/>
            <person name="Dorrance A.E."/>
            <person name="Dou D."/>
            <person name="Dickerman A.W."/>
            <person name="Dubchak I.L."/>
            <person name="Garbelotto M."/>
            <person name="Gijzen M."/>
            <person name="Gordon S.G."/>
            <person name="Govers F."/>
            <person name="Grunwald N.J."/>
            <person name="Huang W."/>
            <person name="Ivors K.L."/>
            <person name="Jones R.W."/>
            <person name="Kamoun S."/>
            <person name="Krampis K."/>
            <person name="Lamour K.H."/>
            <person name="Lee M.K."/>
            <person name="McDonald W.H."/>
            <person name="Medina M."/>
            <person name="Meijer H.J."/>
            <person name="Nordberg E.K."/>
            <person name="Maclean D.J."/>
            <person name="Ospina-Giraldo M.D."/>
            <person name="Morris P.F."/>
            <person name="Phuntumart V."/>
            <person name="Putnam N.H."/>
            <person name="Rash S."/>
            <person name="Rose J.K."/>
            <person name="Sakihama Y."/>
            <person name="Salamov A.A."/>
            <person name="Savidor A."/>
            <person name="Scheuring C.F."/>
            <person name="Smith B.M."/>
            <person name="Sobral B.W."/>
            <person name="Terry A."/>
            <person name="Torto-Alalibo T.A."/>
            <person name="Win J."/>
            <person name="Xu Z."/>
            <person name="Zhang H."/>
            <person name="Grigoriev I.V."/>
            <person name="Rokhsar D.S."/>
            <person name="Boore J.L."/>
        </authorList>
    </citation>
    <scope>NUCLEOTIDE SEQUENCE [LARGE SCALE GENOMIC DNA]</scope>
    <source>
        <strain evidence="2 3">P6497</strain>
    </source>
</reference>
<proteinExistence type="predicted"/>
<protein>
    <recommendedName>
        <fullName evidence="1">ZSWIM1/3 RNaseH-like domain-containing protein</fullName>
    </recommendedName>
</protein>
<dbReference type="PANTHER" id="PTHR31569:SF4">
    <property type="entry name" value="SWIM-TYPE DOMAIN-CONTAINING PROTEIN"/>
    <property type="match status" value="1"/>
</dbReference>
<dbReference type="AlphaFoldDB" id="G4ZZD1"/>
<keyword evidence="3" id="KW-1185">Reference proteome</keyword>
<dbReference type="Pfam" id="PF21056">
    <property type="entry name" value="ZSWIM1-3_RNaseH-like"/>
    <property type="match status" value="1"/>
</dbReference>